<dbReference type="Proteomes" id="UP001165080">
    <property type="component" value="Unassembled WGS sequence"/>
</dbReference>
<protein>
    <submittedName>
        <fullName evidence="2">Uncharacterized protein</fullName>
    </submittedName>
</protein>
<gene>
    <name evidence="2" type="primary">PLESTB002653</name>
    <name evidence="2" type="ORF">PLESTB_001673400</name>
</gene>
<feature type="region of interest" description="Disordered" evidence="1">
    <location>
        <begin position="211"/>
        <end position="266"/>
    </location>
</feature>
<name>A0A9W6BYB8_9CHLO</name>
<accession>A0A9W6BYB8</accession>
<sequence length="309" mass="33353">MDGQQQQQANLQQQAAGLAAQAANGNNPANNNPAPNPVGPGLVVQQPPAQAAIQPQLLQLAQHQNHAAVIANISFGRDEAMRQRFTELGGQFNATCPASVKFVAGFARDVGSNIYAAWHAAKFLLPSMAELGPVVDAMFMALLQMDLFYASCAAACRCTNHQMEVAEEYYNNNKHMAVNPTAEVKAGTERLFQLNDEWKRRAYRDVKDQFGVDPRSVSGRQGGANYGAQQGAGGRQQGGGGNRGQNRYQPYPPAYQNAPQQQYGQQQYGNQQFGQYGPMMPAQGRGRGRGGNMAPYGVLVPSVDEQLPA</sequence>
<evidence type="ECO:0000313" key="3">
    <source>
        <dbReference type="Proteomes" id="UP001165080"/>
    </source>
</evidence>
<dbReference type="AlphaFoldDB" id="A0A9W6BYB8"/>
<evidence type="ECO:0000313" key="2">
    <source>
        <dbReference type="EMBL" id="GLC60806.1"/>
    </source>
</evidence>
<keyword evidence="3" id="KW-1185">Reference proteome</keyword>
<proteinExistence type="predicted"/>
<feature type="compositionally biased region" description="Gly residues" evidence="1">
    <location>
        <begin position="220"/>
        <end position="243"/>
    </location>
</feature>
<feature type="region of interest" description="Disordered" evidence="1">
    <location>
        <begin position="280"/>
        <end position="309"/>
    </location>
</feature>
<feature type="region of interest" description="Disordered" evidence="1">
    <location>
        <begin position="1"/>
        <end position="44"/>
    </location>
</feature>
<feature type="compositionally biased region" description="Low complexity" evidence="1">
    <location>
        <begin position="244"/>
        <end position="266"/>
    </location>
</feature>
<comment type="caution">
    <text evidence="2">The sequence shown here is derived from an EMBL/GenBank/DDBJ whole genome shotgun (WGS) entry which is preliminary data.</text>
</comment>
<organism evidence="2 3">
    <name type="scientific">Pleodorina starrii</name>
    <dbReference type="NCBI Taxonomy" id="330485"/>
    <lineage>
        <taxon>Eukaryota</taxon>
        <taxon>Viridiplantae</taxon>
        <taxon>Chlorophyta</taxon>
        <taxon>core chlorophytes</taxon>
        <taxon>Chlorophyceae</taxon>
        <taxon>CS clade</taxon>
        <taxon>Chlamydomonadales</taxon>
        <taxon>Volvocaceae</taxon>
        <taxon>Pleodorina</taxon>
    </lineage>
</organism>
<dbReference type="EMBL" id="BRXU01000038">
    <property type="protein sequence ID" value="GLC60806.1"/>
    <property type="molecule type" value="Genomic_DNA"/>
</dbReference>
<evidence type="ECO:0000256" key="1">
    <source>
        <dbReference type="SAM" id="MobiDB-lite"/>
    </source>
</evidence>
<reference evidence="2 3" key="1">
    <citation type="journal article" date="2023" name="Commun. Biol.">
        <title>Reorganization of the ancestral sex-determining regions during the evolution of trioecy in Pleodorina starrii.</title>
        <authorList>
            <person name="Takahashi K."/>
            <person name="Suzuki S."/>
            <person name="Kawai-Toyooka H."/>
            <person name="Yamamoto K."/>
            <person name="Hamaji T."/>
            <person name="Ootsuki R."/>
            <person name="Yamaguchi H."/>
            <person name="Kawachi M."/>
            <person name="Higashiyama T."/>
            <person name="Nozaki H."/>
        </authorList>
    </citation>
    <scope>NUCLEOTIDE SEQUENCE [LARGE SCALE GENOMIC DNA]</scope>
    <source>
        <strain evidence="2 3">NIES-4479</strain>
    </source>
</reference>